<comment type="similarity">
    <text evidence="1">Belongs to the glycosyltransferase 2 family. WaaE/KdtX subfamily.</text>
</comment>
<dbReference type="PANTHER" id="PTHR43630">
    <property type="entry name" value="POLY-BETA-1,6-N-ACETYL-D-GLUCOSAMINE SYNTHASE"/>
    <property type="match status" value="1"/>
</dbReference>
<name>A0AB39WKZ5_9FLAO</name>
<dbReference type="PANTHER" id="PTHR43630:SF2">
    <property type="entry name" value="GLYCOSYLTRANSFERASE"/>
    <property type="match status" value="1"/>
</dbReference>
<dbReference type="CDD" id="cd02511">
    <property type="entry name" value="Beta4Glucosyltransferase"/>
    <property type="match status" value="1"/>
</dbReference>
<dbReference type="Gene3D" id="3.90.550.10">
    <property type="entry name" value="Spore Coat Polysaccharide Biosynthesis Protein SpsA, Chain A"/>
    <property type="match status" value="1"/>
</dbReference>
<evidence type="ECO:0000259" key="2">
    <source>
        <dbReference type="Pfam" id="PF00535"/>
    </source>
</evidence>
<sequence>MKKSLSLTIAIPIKNEEKLLQGCIDAIGTDFAEKIIILDSGSTDGSLEIASRNKIEVLDFKWNGQFPKKRNWFLQDHTPSTKWVLFLDADEYLSESFKSEIRENIKNDNLVGFWLTYTRYFLGKKMKGGYPLRKLALFRVGAGEYEKIEENNWSTLDMEIHEHPVLEGQIGTIKSEIDHLDFRGISHYIIKHNEYASWEAERFVKMIENKSIDQQWTWKQKIKYKLMQTPFIGPAFFLGSYFLLGGFRDGSRGLAFSILKASYFTQIYCKIEELKLEKNKK</sequence>
<gene>
    <name evidence="3" type="ORF">AB3G32_01695</name>
</gene>
<feature type="domain" description="Glycosyltransferase 2-like" evidence="2">
    <location>
        <begin position="8"/>
        <end position="123"/>
    </location>
</feature>
<dbReference type="InterPro" id="IPR001173">
    <property type="entry name" value="Glyco_trans_2-like"/>
</dbReference>
<dbReference type="InterPro" id="IPR029044">
    <property type="entry name" value="Nucleotide-diphossugar_trans"/>
</dbReference>
<dbReference type="SUPFAM" id="SSF53448">
    <property type="entry name" value="Nucleotide-diphospho-sugar transferases"/>
    <property type="match status" value="1"/>
</dbReference>
<evidence type="ECO:0000256" key="1">
    <source>
        <dbReference type="ARBA" id="ARBA00038494"/>
    </source>
</evidence>
<keyword evidence="3" id="KW-0808">Transferase</keyword>
<dbReference type="GO" id="GO:0016757">
    <property type="term" value="F:glycosyltransferase activity"/>
    <property type="evidence" value="ECO:0007669"/>
    <property type="project" value="UniProtKB-KW"/>
</dbReference>
<dbReference type="EMBL" id="CP165627">
    <property type="protein sequence ID" value="XDV02385.1"/>
    <property type="molecule type" value="Genomic_DNA"/>
</dbReference>
<organism evidence="3">
    <name type="scientific">Flavobacterium sp. WC2429</name>
    <dbReference type="NCBI Taxonomy" id="3234140"/>
    <lineage>
        <taxon>Bacteria</taxon>
        <taxon>Pseudomonadati</taxon>
        <taxon>Bacteroidota</taxon>
        <taxon>Flavobacteriia</taxon>
        <taxon>Flavobacteriales</taxon>
        <taxon>Flavobacteriaceae</taxon>
        <taxon>Flavobacterium</taxon>
    </lineage>
</organism>
<dbReference type="RefSeq" id="WP_369765671.1">
    <property type="nucleotide sequence ID" value="NZ_CP165627.1"/>
</dbReference>
<accession>A0AB39WKZ5</accession>
<dbReference type="EC" id="2.4.-.-" evidence="3"/>
<protein>
    <submittedName>
        <fullName evidence="3">Glycosyltransferase family 2 protein</fullName>
        <ecNumber evidence="3">2.4.-.-</ecNumber>
    </submittedName>
</protein>
<evidence type="ECO:0000313" key="3">
    <source>
        <dbReference type="EMBL" id="XDV02385.1"/>
    </source>
</evidence>
<proteinExistence type="inferred from homology"/>
<dbReference type="AlphaFoldDB" id="A0AB39WKZ5"/>
<keyword evidence="3" id="KW-0328">Glycosyltransferase</keyword>
<dbReference type="Pfam" id="PF00535">
    <property type="entry name" value="Glycos_transf_2"/>
    <property type="match status" value="1"/>
</dbReference>
<reference evidence="3" key="1">
    <citation type="submission" date="2024-07" db="EMBL/GenBank/DDBJ databases">
        <authorList>
            <person name="Biller S.J."/>
        </authorList>
    </citation>
    <scope>NUCLEOTIDE SEQUENCE</scope>
    <source>
        <strain evidence="3">WC2429</strain>
    </source>
</reference>